<evidence type="ECO:0000256" key="4">
    <source>
        <dbReference type="ARBA" id="ARBA00034320"/>
    </source>
</evidence>
<proteinExistence type="inferred from homology"/>
<evidence type="ECO:0000313" key="8">
    <source>
        <dbReference type="Proteomes" id="UP000195611"/>
    </source>
</evidence>
<accession>A0A1R4IIA1</accession>
<dbReference type="SUPFAM" id="SSF52540">
    <property type="entry name" value="P-loop containing nucleoside triphosphate hydrolases"/>
    <property type="match status" value="1"/>
</dbReference>
<dbReference type="GO" id="GO:0005737">
    <property type="term" value="C:cytoplasm"/>
    <property type="evidence" value="ECO:0007669"/>
    <property type="project" value="TreeGrafter"/>
</dbReference>
<evidence type="ECO:0000256" key="5">
    <source>
        <dbReference type="ARBA" id="ARBA00049117"/>
    </source>
</evidence>
<evidence type="ECO:0000256" key="3">
    <source>
        <dbReference type="ARBA" id="ARBA00023186"/>
    </source>
</evidence>
<dbReference type="GO" id="GO:0000166">
    <property type="term" value="F:nucleotide binding"/>
    <property type="evidence" value="ECO:0007669"/>
    <property type="project" value="UniProtKB-KW"/>
</dbReference>
<dbReference type="InterPro" id="IPR051316">
    <property type="entry name" value="Zinc-reg_GTPase_activator"/>
</dbReference>
<comment type="similarity">
    <text evidence="4">Belongs to the SIMIBI class G3E GTPase family. ZNG1 subfamily.</text>
</comment>
<feature type="domain" description="CobW C-terminal" evidence="6">
    <location>
        <begin position="248"/>
        <end position="341"/>
    </location>
</feature>
<dbReference type="EMBL" id="FUKW01000020">
    <property type="protein sequence ID" value="SJN19449.1"/>
    <property type="molecule type" value="Genomic_DNA"/>
</dbReference>
<dbReference type="Pfam" id="PF07683">
    <property type="entry name" value="CobW_C"/>
    <property type="match status" value="1"/>
</dbReference>
<protein>
    <submittedName>
        <fullName evidence="7">Putative metal chaperone, involved in Zn homeostasis, GTPase of COG0523 family</fullName>
    </submittedName>
</protein>
<dbReference type="Gene3D" id="3.40.50.300">
    <property type="entry name" value="P-loop containing nucleotide triphosphate hydrolases"/>
    <property type="match status" value="1"/>
</dbReference>
<dbReference type="PANTHER" id="PTHR13748">
    <property type="entry name" value="COBW-RELATED"/>
    <property type="match status" value="1"/>
</dbReference>
<dbReference type="CDD" id="cd03112">
    <property type="entry name" value="CobW-like"/>
    <property type="match status" value="1"/>
</dbReference>
<dbReference type="GO" id="GO:0016787">
    <property type="term" value="F:hydrolase activity"/>
    <property type="evidence" value="ECO:0007669"/>
    <property type="project" value="UniProtKB-KW"/>
</dbReference>
<dbReference type="InterPro" id="IPR011629">
    <property type="entry name" value="CobW-like_C"/>
</dbReference>
<reference evidence="7 8" key="1">
    <citation type="submission" date="2017-02" db="EMBL/GenBank/DDBJ databases">
        <authorList>
            <person name="Peterson S.W."/>
        </authorList>
    </citation>
    <scope>NUCLEOTIDE SEQUENCE [LARGE SCALE GENOMIC DNA]</scope>
    <source>
        <strain evidence="7 8">42ea</strain>
    </source>
</reference>
<dbReference type="InterPro" id="IPR003495">
    <property type="entry name" value="CobW/HypB/UreG_nucleotide-bd"/>
</dbReference>
<organism evidence="7 8">
    <name type="scientific">Marinilactibacillus psychrotolerans 42ea</name>
    <dbReference type="NCBI Taxonomy" id="1255609"/>
    <lineage>
        <taxon>Bacteria</taxon>
        <taxon>Bacillati</taxon>
        <taxon>Bacillota</taxon>
        <taxon>Bacilli</taxon>
        <taxon>Lactobacillales</taxon>
        <taxon>Carnobacteriaceae</taxon>
        <taxon>Marinilactibacillus</taxon>
    </lineage>
</organism>
<evidence type="ECO:0000259" key="6">
    <source>
        <dbReference type="SMART" id="SM00833"/>
    </source>
</evidence>
<dbReference type="Proteomes" id="UP000195611">
    <property type="component" value="Unassembled WGS sequence"/>
</dbReference>
<keyword evidence="2" id="KW-0378">Hydrolase</keyword>
<evidence type="ECO:0000256" key="2">
    <source>
        <dbReference type="ARBA" id="ARBA00022801"/>
    </source>
</evidence>
<dbReference type="Pfam" id="PF02492">
    <property type="entry name" value="cobW"/>
    <property type="match status" value="1"/>
</dbReference>
<gene>
    <name evidence="7" type="ORF">FM115_01230</name>
</gene>
<evidence type="ECO:0000256" key="1">
    <source>
        <dbReference type="ARBA" id="ARBA00022741"/>
    </source>
</evidence>
<evidence type="ECO:0000313" key="7">
    <source>
        <dbReference type="EMBL" id="SJN19449.1"/>
    </source>
</evidence>
<dbReference type="SUPFAM" id="SSF90002">
    <property type="entry name" value="Hypothetical protein YjiA, C-terminal domain"/>
    <property type="match status" value="1"/>
</dbReference>
<name>A0A1R4IIA1_9LACT</name>
<dbReference type="PANTHER" id="PTHR13748:SF62">
    <property type="entry name" value="COBW DOMAIN-CONTAINING PROTEIN"/>
    <property type="match status" value="1"/>
</dbReference>
<dbReference type="SMART" id="SM00833">
    <property type="entry name" value="CobW_C"/>
    <property type="match status" value="1"/>
</dbReference>
<sequence>MIYLQKIPVTIITGFLGSGKTTVINQLLQQPHQERIAVIVNEYGEIGVDHQLVINSEEEIFQMNNGCLCCTLRSDLSNVLHSILEVSKEQETVFDRIIIETTGLAEPGPIVQTFFRLPYLQEYFVIDSVMTLVDAVNGLHQISHYEESIDQIAFADKIWLTKLDEADNRAEYFLRQKLVSLNPHAEIERLDKADLPFDHFFGQQLFDAANLTHLDEANEDSCEINQTDTHYHDHEESGEHHHSHTHAITSISLRTDRPLHPVRLDEWISELVMTFNMDLLRYKGILQLYDDPNKIVYQGVNMAMQFYRAEPWENENRESVLVFIGKDLPDKEIKRSFKACIMDEELIK</sequence>
<dbReference type="AlphaFoldDB" id="A0A1R4IIA1"/>
<dbReference type="Gene3D" id="3.30.1220.10">
    <property type="entry name" value="CobW-like, C-terminal domain"/>
    <property type="match status" value="1"/>
</dbReference>
<keyword evidence="3" id="KW-0143">Chaperone</keyword>
<comment type="catalytic activity">
    <reaction evidence="5">
        <text>GTP + H2O = GDP + phosphate + H(+)</text>
        <dbReference type="Rhea" id="RHEA:19669"/>
        <dbReference type="ChEBI" id="CHEBI:15377"/>
        <dbReference type="ChEBI" id="CHEBI:15378"/>
        <dbReference type="ChEBI" id="CHEBI:37565"/>
        <dbReference type="ChEBI" id="CHEBI:43474"/>
        <dbReference type="ChEBI" id="CHEBI:58189"/>
    </reaction>
    <physiologicalReaction direction="left-to-right" evidence="5">
        <dbReference type="Rhea" id="RHEA:19670"/>
    </physiologicalReaction>
</comment>
<dbReference type="InterPro" id="IPR027417">
    <property type="entry name" value="P-loop_NTPase"/>
</dbReference>
<keyword evidence="1" id="KW-0547">Nucleotide-binding</keyword>
<dbReference type="InterPro" id="IPR036627">
    <property type="entry name" value="CobW-likC_sf"/>
</dbReference>